<dbReference type="Proteomes" id="UP001154282">
    <property type="component" value="Unassembled WGS sequence"/>
</dbReference>
<name>A0AAV0I1T0_9ROSI</name>
<gene>
    <name evidence="1" type="ORF">LITE_LOCUS7165</name>
</gene>
<protein>
    <submittedName>
        <fullName evidence="1">Uncharacterized protein</fullName>
    </submittedName>
</protein>
<evidence type="ECO:0000313" key="1">
    <source>
        <dbReference type="EMBL" id="CAI0391446.1"/>
    </source>
</evidence>
<evidence type="ECO:0000313" key="2">
    <source>
        <dbReference type="Proteomes" id="UP001154282"/>
    </source>
</evidence>
<accession>A0AAV0I1T0</accession>
<dbReference type="AlphaFoldDB" id="A0AAV0I1T0"/>
<organism evidence="1 2">
    <name type="scientific">Linum tenue</name>
    <dbReference type="NCBI Taxonomy" id="586396"/>
    <lineage>
        <taxon>Eukaryota</taxon>
        <taxon>Viridiplantae</taxon>
        <taxon>Streptophyta</taxon>
        <taxon>Embryophyta</taxon>
        <taxon>Tracheophyta</taxon>
        <taxon>Spermatophyta</taxon>
        <taxon>Magnoliopsida</taxon>
        <taxon>eudicotyledons</taxon>
        <taxon>Gunneridae</taxon>
        <taxon>Pentapetalae</taxon>
        <taxon>rosids</taxon>
        <taxon>fabids</taxon>
        <taxon>Malpighiales</taxon>
        <taxon>Linaceae</taxon>
        <taxon>Linum</taxon>
    </lineage>
</organism>
<comment type="caution">
    <text evidence="1">The sequence shown here is derived from an EMBL/GenBank/DDBJ whole genome shotgun (WGS) entry which is preliminary data.</text>
</comment>
<keyword evidence="2" id="KW-1185">Reference proteome</keyword>
<proteinExistence type="predicted"/>
<dbReference type="EMBL" id="CAMGYJ010000003">
    <property type="protein sequence ID" value="CAI0391446.1"/>
    <property type="molecule type" value="Genomic_DNA"/>
</dbReference>
<sequence length="23" mass="2760">MVRTCLWRMLSLNEPELKLEANL</sequence>
<reference evidence="1" key="1">
    <citation type="submission" date="2022-08" db="EMBL/GenBank/DDBJ databases">
        <authorList>
            <person name="Gutierrez-Valencia J."/>
        </authorList>
    </citation>
    <scope>NUCLEOTIDE SEQUENCE</scope>
</reference>